<feature type="compositionally biased region" description="Polar residues" evidence="1">
    <location>
        <begin position="57"/>
        <end position="76"/>
    </location>
</feature>
<organism evidence="2 3">
    <name type="scientific">Elysia crispata</name>
    <name type="common">lettuce slug</name>
    <dbReference type="NCBI Taxonomy" id="231223"/>
    <lineage>
        <taxon>Eukaryota</taxon>
        <taxon>Metazoa</taxon>
        <taxon>Spiralia</taxon>
        <taxon>Lophotrochozoa</taxon>
        <taxon>Mollusca</taxon>
        <taxon>Gastropoda</taxon>
        <taxon>Heterobranchia</taxon>
        <taxon>Euthyneura</taxon>
        <taxon>Panpulmonata</taxon>
        <taxon>Sacoglossa</taxon>
        <taxon>Placobranchoidea</taxon>
        <taxon>Plakobranchidae</taxon>
        <taxon>Elysia</taxon>
    </lineage>
</organism>
<feature type="compositionally biased region" description="Polar residues" evidence="1">
    <location>
        <begin position="15"/>
        <end position="25"/>
    </location>
</feature>
<dbReference type="AlphaFoldDB" id="A0AAE0XX10"/>
<sequence length="95" mass="10087">MSASISSSNHHHSQTDMLASSSRPQAQHRPSLASCCKTLGPGTDTQARVLATSVVTSVTQGGNQKSRQVTQHSSDACTRDCELARKPPPSDITRN</sequence>
<feature type="compositionally biased region" description="Pro residues" evidence="1">
    <location>
        <begin position="86"/>
        <end position="95"/>
    </location>
</feature>
<reference evidence="2" key="1">
    <citation type="journal article" date="2023" name="G3 (Bethesda)">
        <title>A reference genome for the long-term kleptoplast-retaining sea slug Elysia crispata morphotype clarki.</title>
        <authorList>
            <person name="Eastman K.E."/>
            <person name="Pendleton A.L."/>
            <person name="Shaikh M.A."/>
            <person name="Suttiyut T."/>
            <person name="Ogas R."/>
            <person name="Tomko P."/>
            <person name="Gavelis G."/>
            <person name="Widhalm J.R."/>
            <person name="Wisecaver J.H."/>
        </authorList>
    </citation>
    <scope>NUCLEOTIDE SEQUENCE</scope>
    <source>
        <strain evidence="2">ECLA1</strain>
    </source>
</reference>
<proteinExistence type="predicted"/>
<name>A0AAE0XX10_9GAST</name>
<evidence type="ECO:0000313" key="2">
    <source>
        <dbReference type="EMBL" id="KAK3721164.1"/>
    </source>
</evidence>
<feature type="region of interest" description="Disordered" evidence="1">
    <location>
        <begin position="57"/>
        <end position="95"/>
    </location>
</feature>
<accession>A0AAE0XX10</accession>
<dbReference type="Proteomes" id="UP001283361">
    <property type="component" value="Unassembled WGS sequence"/>
</dbReference>
<keyword evidence="3" id="KW-1185">Reference proteome</keyword>
<gene>
    <name evidence="2" type="ORF">RRG08_044177</name>
</gene>
<evidence type="ECO:0000256" key="1">
    <source>
        <dbReference type="SAM" id="MobiDB-lite"/>
    </source>
</evidence>
<dbReference type="EMBL" id="JAWDGP010007400">
    <property type="protein sequence ID" value="KAK3721164.1"/>
    <property type="molecule type" value="Genomic_DNA"/>
</dbReference>
<protein>
    <submittedName>
        <fullName evidence="2">Uncharacterized protein</fullName>
    </submittedName>
</protein>
<evidence type="ECO:0000313" key="3">
    <source>
        <dbReference type="Proteomes" id="UP001283361"/>
    </source>
</evidence>
<comment type="caution">
    <text evidence="2">The sequence shown here is derived from an EMBL/GenBank/DDBJ whole genome shotgun (WGS) entry which is preliminary data.</text>
</comment>
<feature type="region of interest" description="Disordered" evidence="1">
    <location>
        <begin position="1"/>
        <end position="34"/>
    </location>
</feature>